<accession>A0A5S9ERA0</accession>
<organism evidence="1 2">
    <name type="scientific">Tenacibaculum phage PTm5</name>
    <dbReference type="NCBI Taxonomy" id="2547426"/>
    <lineage>
        <taxon>Viruses</taxon>
        <taxon>Duplodnaviria</taxon>
        <taxon>Heunggongvirae</taxon>
        <taxon>Uroviricota</taxon>
        <taxon>Caudoviricetes</taxon>
        <taxon>Shirahamavirus</taxon>
        <taxon>Shirahamavirus PTm1</taxon>
    </lineage>
</organism>
<reference evidence="1 2" key="1">
    <citation type="journal article" date="2019" name="Arch. Virol.">
        <title>A novel jumbo Tenacibaculum maritimum lytic phage with head-fiber-like appendages.</title>
        <authorList>
            <person name="Kawato Y."/>
            <person name="Istiqomah I."/>
            <person name="Gaafar A.Y."/>
            <person name="Hanaoka M."/>
            <person name="Ishimaru K."/>
            <person name="Yasuike M."/>
            <person name="Nishiki I."/>
            <person name="Nakamura Y."/>
            <person name="Fujiwara A."/>
            <person name="Nakai T."/>
        </authorList>
    </citation>
    <scope>NUCLEOTIDE SEQUENCE [LARGE SCALE GENOMIC DNA]</scope>
    <source>
        <strain evidence="1 2">PTm5</strain>
    </source>
</reference>
<dbReference type="Proteomes" id="UP000424080">
    <property type="component" value="Segment"/>
</dbReference>
<evidence type="ECO:0000313" key="2">
    <source>
        <dbReference type="Proteomes" id="UP000424080"/>
    </source>
</evidence>
<evidence type="ECO:0000313" key="1">
    <source>
        <dbReference type="EMBL" id="BBI90970.1"/>
    </source>
</evidence>
<sequence length="124" mass="14678">MKVKSKYYISLEQFEEVFTNLKKLKETKYKENDGIIIKFDQNSNSLLQYTPTGLHVWFHYGRHTYHVEVYDFSESLFNKNNIKKLYNKYSKMLLGLNKAHYENTPLKIDFTDTSVTLGVTCVAF</sequence>
<name>A0A5S9ERA0_9CAUD</name>
<proteinExistence type="predicted"/>
<protein>
    <submittedName>
        <fullName evidence="1">Uncharacterized protein</fullName>
    </submittedName>
</protein>
<dbReference type="EMBL" id="AP019525">
    <property type="protein sequence ID" value="BBI90970.1"/>
    <property type="molecule type" value="Genomic_DNA"/>
</dbReference>